<proteinExistence type="predicted"/>
<feature type="compositionally biased region" description="Polar residues" evidence="1">
    <location>
        <begin position="320"/>
        <end position="330"/>
    </location>
</feature>
<feature type="region of interest" description="Disordered" evidence="1">
    <location>
        <begin position="425"/>
        <end position="449"/>
    </location>
</feature>
<comment type="caution">
    <text evidence="2">The sequence shown here is derived from an EMBL/GenBank/DDBJ whole genome shotgun (WGS) entry which is preliminary data.</text>
</comment>
<feature type="region of interest" description="Disordered" evidence="1">
    <location>
        <begin position="670"/>
        <end position="728"/>
    </location>
</feature>
<sequence length="728" mass="78553">MFTAKSSSPTNSNYDFTLRHERVKLLGRVLKQFDGRISRTAQAMREVASCLSLAGQSYHEVVQCVNNTNPQTSANQTSFISFSNGLAENHGVSLRSAATLFAAEMKSIKDGEQYLSYDIGVHQTVLARLQEVLAKVHETRGFGDEVEATFKKFMSARNVVHKKEAKYMRKGRPLTDSKRYVKQCDKMHKKEQIFQAKLNVFDMEYDSLMQRQLYVAGHTMDDFLDVNTVYLSHMLKVLGCLAPHGAETIERMVNSGEKLSECIGVAPADQFGSRLRTRGVGLLESDNVTPIKVSDCTTTPGRGVPAKSSRTCRSHNFTTYYENRRQTTASADRAPPTTRALDGEGDENSTPGCPLNQTPQRQPVLNPTPLRAPFGVTEGNRQAESDAYLAGDSNPSPPPKPPSFPASARHTHLLAVGTTAACEAPGTAAGAGKQTSSMKRERPTTASVVTNADDSRRACDAATTGITRKVAHGHAPFGGSATPAFPSPAAAGAAKSSTKRPKGRPTLEFDPARSAEPFFDDTIASLCKSTPRKSLQPIALFPLDFDEDCIPQKVTSRISTSTTVSGSTVTLQRPRRRSKNFTIASAASASRGGALQSCIASAPPDEDTLTSSTNTNLQGSEKSIRSPRATHGHRPQPHVFRDPTGRPQRNTTLANLQGFRAMTVVGETRKASHQWSSDGLGSEVGGVTGRSQNLSTSYGLDSSVPTPQPCALNAQAWEDSQVRASSST</sequence>
<name>A0A836IHG7_9TRYP</name>
<feature type="compositionally biased region" description="Polar residues" evidence="1">
    <location>
        <begin position="689"/>
        <end position="705"/>
    </location>
</feature>
<feature type="compositionally biased region" description="Low complexity" evidence="1">
    <location>
        <begin position="478"/>
        <end position="496"/>
    </location>
</feature>
<protein>
    <recommendedName>
        <fullName evidence="4">BAR domain-containing protein</fullName>
    </recommendedName>
</protein>
<evidence type="ECO:0008006" key="4">
    <source>
        <dbReference type="Google" id="ProtNLM"/>
    </source>
</evidence>
<evidence type="ECO:0000313" key="2">
    <source>
        <dbReference type="EMBL" id="KAG5504420.1"/>
    </source>
</evidence>
<dbReference type="EMBL" id="JAFJZO010000023">
    <property type="protein sequence ID" value="KAG5504420.1"/>
    <property type="molecule type" value="Genomic_DNA"/>
</dbReference>
<dbReference type="KEGG" id="phet:94290920"/>
<gene>
    <name evidence="2" type="ORF">JKF63_04872</name>
</gene>
<feature type="compositionally biased region" description="Polar residues" evidence="1">
    <location>
        <begin position="609"/>
        <end position="621"/>
    </location>
</feature>
<evidence type="ECO:0000313" key="3">
    <source>
        <dbReference type="Proteomes" id="UP000674318"/>
    </source>
</evidence>
<organism evidence="2 3">
    <name type="scientific">Porcisia hertigi</name>
    <dbReference type="NCBI Taxonomy" id="2761500"/>
    <lineage>
        <taxon>Eukaryota</taxon>
        <taxon>Discoba</taxon>
        <taxon>Euglenozoa</taxon>
        <taxon>Kinetoplastea</taxon>
        <taxon>Metakinetoplastina</taxon>
        <taxon>Trypanosomatida</taxon>
        <taxon>Trypanosomatidae</taxon>
        <taxon>Leishmaniinae</taxon>
        <taxon>Porcisia</taxon>
    </lineage>
</organism>
<feature type="compositionally biased region" description="Pro residues" evidence="1">
    <location>
        <begin position="395"/>
        <end position="404"/>
    </location>
</feature>
<keyword evidence="3" id="KW-1185">Reference proteome</keyword>
<dbReference type="PANTHER" id="PTHR38148">
    <property type="entry name" value="BAR DOMAIN-CONTAINING PROTEIN"/>
    <property type="match status" value="1"/>
</dbReference>
<dbReference type="PANTHER" id="PTHR38148:SF3">
    <property type="entry name" value="BAR DOMAIN-CONTAINING PROTEIN"/>
    <property type="match status" value="1"/>
</dbReference>
<dbReference type="GeneID" id="94290920"/>
<feature type="region of interest" description="Disordered" evidence="1">
    <location>
        <begin position="320"/>
        <end position="407"/>
    </location>
</feature>
<feature type="region of interest" description="Disordered" evidence="1">
    <location>
        <begin position="473"/>
        <end position="512"/>
    </location>
</feature>
<dbReference type="RefSeq" id="XP_067757043.1">
    <property type="nucleotide sequence ID" value="XM_067900843.1"/>
</dbReference>
<dbReference type="Proteomes" id="UP000674318">
    <property type="component" value="Unassembled WGS sequence"/>
</dbReference>
<dbReference type="AlphaFoldDB" id="A0A836IHG7"/>
<feature type="region of interest" description="Disordered" evidence="1">
    <location>
        <begin position="593"/>
        <end position="650"/>
    </location>
</feature>
<dbReference type="OrthoDB" id="262858at2759"/>
<reference evidence="2 3" key="1">
    <citation type="submission" date="2021-02" db="EMBL/GenBank/DDBJ databases">
        <title>Porcisia hertigi Genome sequencing and assembly.</title>
        <authorList>
            <person name="Almutairi H."/>
            <person name="Gatherer D."/>
        </authorList>
    </citation>
    <scope>NUCLEOTIDE SEQUENCE [LARGE SCALE GENOMIC DNA]</scope>
    <source>
        <strain evidence="2 3">C119</strain>
    </source>
</reference>
<feature type="compositionally biased region" description="Polar residues" evidence="1">
    <location>
        <begin position="348"/>
        <end position="365"/>
    </location>
</feature>
<accession>A0A836IHG7</accession>
<evidence type="ECO:0000256" key="1">
    <source>
        <dbReference type="SAM" id="MobiDB-lite"/>
    </source>
</evidence>